<keyword evidence="1" id="KW-0812">Transmembrane</keyword>
<dbReference type="AlphaFoldDB" id="A0A0D0ILD1"/>
<feature type="transmembrane region" description="Helical" evidence="1">
    <location>
        <begin position="32"/>
        <end position="52"/>
    </location>
</feature>
<feature type="transmembrane region" description="Helical" evidence="1">
    <location>
        <begin position="64"/>
        <end position="83"/>
    </location>
</feature>
<comment type="caution">
    <text evidence="2">The sequence shown here is derived from an EMBL/GenBank/DDBJ whole genome shotgun (WGS) entry which is preliminary data.</text>
</comment>
<sequence length="191" mass="20435">MSWASYFPATSEIELPPVLGDVPDNRRAARNVWIATAAAVAVIVLTLVLPRLLGGNSWQFALDLAGATALGVWLLLVFPQIIAHRRAARWQREFVRLCADPQRFDGELSDVKLSVRGDRVTVTGGEVTFTSTDGTRVRVPLVSGLGKIQPSFQVQLPLALAPSAASRAVVWCTADGSVIHTRVHADGSGAA</sequence>
<evidence type="ECO:0000313" key="2">
    <source>
        <dbReference type="EMBL" id="KIP52399.1"/>
    </source>
</evidence>
<keyword evidence="3" id="KW-1185">Reference proteome</keyword>
<reference evidence="2 3" key="1">
    <citation type="submission" date="2015-01" db="EMBL/GenBank/DDBJ databases">
        <title>Draft genome sequence of Leucobacter komagatae strain VKM ST2845.</title>
        <authorList>
            <person name="Karlyshev A.V."/>
            <person name="Kudryashova E.B."/>
        </authorList>
    </citation>
    <scope>NUCLEOTIDE SEQUENCE [LARGE SCALE GENOMIC DNA]</scope>
    <source>
        <strain evidence="2 3">VKM ST2845</strain>
    </source>
</reference>
<gene>
    <name evidence="2" type="ORF">SD72_09210</name>
</gene>
<organism evidence="2 3">
    <name type="scientific">Leucobacter komagatae</name>
    <dbReference type="NCBI Taxonomy" id="55969"/>
    <lineage>
        <taxon>Bacteria</taxon>
        <taxon>Bacillati</taxon>
        <taxon>Actinomycetota</taxon>
        <taxon>Actinomycetes</taxon>
        <taxon>Micrococcales</taxon>
        <taxon>Microbacteriaceae</taxon>
        <taxon>Leucobacter</taxon>
    </lineage>
</organism>
<evidence type="ECO:0000313" key="3">
    <source>
        <dbReference type="Proteomes" id="UP000032120"/>
    </source>
</evidence>
<dbReference type="RefSeq" id="WP_042544165.1">
    <property type="nucleotide sequence ID" value="NZ_JXSQ01000011.1"/>
</dbReference>
<keyword evidence="1" id="KW-0472">Membrane</keyword>
<proteinExistence type="predicted"/>
<evidence type="ECO:0000256" key="1">
    <source>
        <dbReference type="SAM" id="Phobius"/>
    </source>
</evidence>
<accession>A0A0D0ILD1</accession>
<name>A0A0D0ILD1_9MICO</name>
<dbReference type="EMBL" id="JXSQ01000011">
    <property type="protein sequence ID" value="KIP52399.1"/>
    <property type="molecule type" value="Genomic_DNA"/>
</dbReference>
<protein>
    <submittedName>
        <fullName evidence="2">Uncharacterized protein</fullName>
    </submittedName>
</protein>
<keyword evidence="1" id="KW-1133">Transmembrane helix</keyword>
<dbReference type="Proteomes" id="UP000032120">
    <property type="component" value="Unassembled WGS sequence"/>
</dbReference>